<name>A0A3L9XVT2_9RHOB</name>
<dbReference type="InterPro" id="IPR002734">
    <property type="entry name" value="RibDG_C"/>
</dbReference>
<dbReference type="GO" id="GO:0009231">
    <property type="term" value="P:riboflavin biosynthetic process"/>
    <property type="evidence" value="ECO:0007669"/>
    <property type="project" value="InterPro"/>
</dbReference>
<proteinExistence type="predicted"/>
<sequence>MRRPQSSLRMKSQDRTGQLERVLSHAADTGAKVVLIGYIAGPSGDVSKFAFEGPVVEDYQSRMAEYRVAIMGKATYKFGYQYGLKRGANPYDHMQTKVISKTLVCSSDCKIEVVCDLNMDIITKMKMTVKGPIYLCGGSDLAGQLLRMGAIDELRLKRSPIVLGGGVSLFG</sequence>
<keyword evidence="3" id="KW-1185">Reference proteome</keyword>
<gene>
    <name evidence="2" type="ORF">D9R08_17995</name>
</gene>
<evidence type="ECO:0000313" key="3">
    <source>
        <dbReference type="Proteomes" id="UP000281343"/>
    </source>
</evidence>
<reference evidence="2 3" key="1">
    <citation type="submission" date="2018-10" db="EMBL/GenBank/DDBJ databases">
        <authorList>
            <person name="Jung H.S."/>
            <person name="Jeon C.O."/>
        </authorList>
    </citation>
    <scope>NUCLEOTIDE SEQUENCE [LARGE SCALE GENOMIC DNA]</scope>
    <source>
        <strain evidence="2 3">MA-7-27</strain>
    </source>
</reference>
<dbReference type="GO" id="GO:0008703">
    <property type="term" value="F:5-amino-6-(5-phosphoribosylamino)uracil reductase activity"/>
    <property type="evidence" value="ECO:0007669"/>
    <property type="project" value="InterPro"/>
</dbReference>
<comment type="caution">
    <text evidence="2">The sequence shown here is derived from an EMBL/GenBank/DDBJ whole genome shotgun (WGS) entry which is preliminary data.</text>
</comment>
<dbReference type="EMBL" id="RCNT01000012">
    <property type="protein sequence ID" value="RMA40724.1"/>
    <property type="molecule type" value="Genomic_DNA"/>
</dbReference>
<evidence type="ECO:0000259" key="1">
    <source>
        <dbReference type="Pfam" id="PF01872"/>
    </source>
</evidence>
<dbReference type="AlphaFoldDB" id="A0A3L9XVT2"/>
<organism evidence="2 3">
    <name type="scientific">Rhodophyticola porphyridii</name>
    <dbReference type="NCBI Taxonomy" id="1852017"/>
    <lineage>
        <taxon>Bacteria</taxon>
        <taxon>Pseudomonadati</taxon>
        <taxon>Pseudomonadota</taxon>
        <taxon>Alphaproteobacteria</taxon>
        <taxon>Rhodobacterales</taxon>
        <taxon>Roseobacteraceae</taxon>
        <taxon>Rhodophyticola</taxon>
    </lineage>
</organism>
<evidence type="ECO:0000313" key="2">
    <source>
        <dbReference type="EMBL" id="RMA40724.1"/>
    </source>
</evidence>
<dbReference type="Pfam" id="PF01872">
    <property type="entry name" value="RibD_C"/>
    <property type="match status" value="1"/>
</dbReference>
<dbReference type="SUPFAM" id="SSF53597">
    <property type="entry name" value="Dihydrofolate reductase-like"/>
    <property type="match status" value="1"/>
</dbReference>
<dbReference type="InterPro" id="IPR024072">
    <property type="entry name" value="DHFR-like_dom_sf"/>
</dbReference>
<dbReference type="Gene3D" id="3.40.430.10">
    <property type="entry name" value="Dihydrofolate Reductase, subunit A"/>
    <property type="match status" value="1"/>
</dbReference>
<feature type="domain" description="Bacterial bifunctional deaminase-reductase C-terminal" evidence="1">
    <location>
        <begin position="119"/>
        <end position="171"/>
    </location>
</feature>
<accession>A0A3L9XVT2</accession>
<protein>
    <submittedName>
        <fullName evidence="2">Deaminase</fullName>
    </submittedName>
</protein>
<dbReference type="Proteomes" id="UP000281343">
    <property type="component" value="Unassembled WGS sequence"/>
</dbReference>